<dbReference type="InterPro" id="IPR036915">
    <property type="entry name" value="Cyclin-like_sf"/>
</dbReference>
<dbReference type="AlphaFoldDB" id="A0A1R2BG28"/>
<proteinExistence type="predicted"/>
<evidence type="ECO:0008006" key="3">
    <source>
        <dbReference type="Google" id="ProtNLM"/>
    </source>
</evidence>
<organism evidence="1 2">
    <name type="scientific">Stentor coeruleus</name>
    <dbReference type="NCBI Taxonomy" id="5963"/>
    <lineage>
        <taxon>Eukaryota</taxon>
        <taxon>Sar</taxon>
        <taxon>Alveolata</taxon>
        <taxon>Ciliophora</taxon>
        <taxon>Postciliodesmatophora</taxon>
        <taxon>Heterotrichea</taxon>
        <taxon>Heterotrichida</taxon>
        <taxon>Stentoridae</taxon>
        <taxon>Stentor</taxon>
    </lineage>
</organism>
<protein>
    <recommendedName>
        <fullName evidence="3">Cyclin N-terminal domain-containing protein</fullName>
    </recommendedName>
</protein>
<dbReference type="Pfam" id="PF08613">
    <property type="entry name" value="Cyclin"/>
    <property type="match status" value="1"/>
</dbReference>
<name>A0A1R2BG28_9CILI</name>
<dbReference type="InterPro" id="IPR013922">
    <property type="entry name" value="Cyclin_PHO80-like"/>
</dbReference>
<keyword evidence="2" id="KW-1185">Reference proteome</keyword>
<comment type="caution">
    <text evidence="1">The sequence shown here is derived from an EMBL/GenBank/DDBJ whole genome shotgun (WGS) entry which is preliminary data.</text>
</comment>
<dbReference type="Gene3D" id="1.10.472.10">
    <property type="entry name" value="Cyclin-like"/>
    <property type="match status" value="1"/>
</dbReference>
<dbReference type="OrthoDB" id="325682at2759"/>
<reference evidence="1 2" key="1">
    <citation type="submission" date="2016-11" db="EMBL/GenBank/DDBJ databases">
        <title>The macronuclear genome of Stentor coeruleus: a giant cell with tiny introns.</title>
        <authorList>
            <person name="Slabodnick M."/>
            <person name="Ruby J.G."/>
            <person name="Reiff S.B."/>
            <person name="Swart E.C."/>
            <person name="Gosai S."/>
            <person name="Prabakaran S."/>
            <person name="Witkowska E."/>
            <person name="Larue G.E."/>
            <person name="Fisher S."/>
            <person name="Freeman R.M."/>
            <person name="Gunawardena J."/>
            <person name="Chu W."/>
            <person name="Stover N.A."/>
            <person name="Gregory B.D."/>
            <person name="Nowacki M."/>
            <person name="Derisi J."/>
            <person name="Roy S.W."/>
            <person name="Marshall W.F."/>
            <person name="Sood P."/>
        </authorList>
    </citation>
    <scope>NUCLEOTIDE SEQUENCE [LARGE SCALE GENOMIC DNA]</scope>
    <source>
        <strain evidence="1">WM001</strain>
    </source>
</reference>
<dbReference type="EMBL" id="MPUH01000675">
    <property type="protein sequence ID" value="OMJ75679.1"/>
    <property type="molecule type" value="Genomic_DNA"/>
</dbReference>
<gene>
    <name evidence="1" type="ORF">SteCoe_25117</name>
</gene>
<dbReference type="GO" id="GO:0019901">
    <property type="term" value="F:protein kinase binding"/>
    <property type="evidence" value="ECO:0007669"/>
    <property type="project" value="InterPro"/>
</dbReference>
<dbReference type="Proteomes" id="UP000187209">
    <property type="component" value="Unassembled WGS sequence"/>
</dbReference>
<sequence length="186" mass="21399">MSLTAGFVSIVNTRLEINALDGHESQALAHFSLPRPLPMRLESFIEHFLYQLSLPEEIVGYAFPIVEKFFYHISQYNIHKVVFTALALTYKFFTDLSVTNSCLEKIGLLKAGELRKLELTILEEIDWRIEYKNIEPVIERLLEAGKIQDIQIDEIEDSEGFEDDETDFTEYGSNSSFSELGAFFMN</sequence>
<accession>A0A1R2BG28</accession>
<dbReference type="SUPFAM" id="SSF47954">
    <property type="entry name" value="Cyclin-like"/>
    <property type="match status" value="1"/>
</dbReference>
<evidence type="ECO:0000313" key="1">
    <source>
        <dbReference type="EMBL" id="OMJ75679.1"/>
    </source>
</evidence>
<evidence type="ECO:0000313" key="2">
    <source>
        <dbReference type="Proteomes" id="UP000187209"/>
    </source>
</evidence>